<dbReference type="AlphaFoldDB" id="A0A1R1PQ54"/>
<keyword evidence="4" id="KW-1185">Reference proteome</keyword>
<evidence type="ECO:0000256" key="1">
    <source>
        <dbReference type="SAM" id="MobiDB-lite"/>
    </source>
</evidence>
<comment type="caution">
    <text evidence="3">The sequence shown here is derived from an EMBL/GenBank/DDBJ whole genome shotgun (WGS) entry which is preliminary data.</text>
</comment>
<evidence type="ECO:0000256" key="2">
    <source>
        <dbReference type="SAM" id="Phobius"/>
    </source>
</evidence>
<proteinExistence type="predicted"/>
<gene>
    <name evidence="3" type="ORF">AX774_g3381</name>
</gene>
<evidence type="ECO:0000313" key="4">
    <source>
        <dbReference type="Proteomes" id="UP000188320"/>
    </source>
</evidence>
<feature type="non-terminal residue" evidence="3">
    <location>
        <position position="1"/>
    </location>
</feature>
<name>A0A1R1PQ54_ZANCU</name>
<organism evidence="3 4">
    <name type="scientific">Zancudomyces culisetae</name>
    <name type="common">Gut fungus</name>
    <name type="synonym">Smittium culisetae</name>
    <dbReference type="NCBI Taxonomy" id="1213189"/>
    <lineage>
        <taxon>Eukaryota</taxon>
        <taxon>Fungi</taxon>
        <taxon>Fungi incertae sedis</taxon>
        <taxon>Zoopagomycota</taxon>
        <taxon>Kickxellomycotina</taxon>
        <taxon>Harpellomycetes</taxon>
        <taxon>Harpellales</taxon>
        <taxon>Legeriomycetaceae</taxon>
        <taxon>Zancudomyces</taxon>
    </lineage>
</organism>
<dbReference type="Proteomes" id="UP000188320">
    <property type="component" value="Unassembled WGS sequence"/>
</dbReference>
<reference evidence="4" key="1">
    <citation type="submission" date="2017-01" db="EMBL/GenBank/DDBJ databases">
        <authorList>
            <person name="Wang Y."/>
            <person name="White M."/>
            <person name="Kvist S."/>
            <person name="Moncalvo J.-M."/>
        </authorList>
    </citation>
    <scope>NUCLEOTIDE SEQUENCE [LARGE SCALE GENOMIC DNA]</scope>
    <source>
        <strain evidence="4">COL-18-3</strain>
    </source>
</reference>
<keyword evidence="2" id="KW-0812">Transmembrane</keyword>
<keyword evidence="2" id="KW-0472">Membrane</keyword>
<protein>
    <submittedName>
        <fullName evidence="3">Uncharacterized protein</fullName>
    </submittedName>
</protein>
<keyword evidence="2" id="KW-1133">Transmembrane helix</keyword>
<feature type="compositionally biased region" description="Pro residues" evidence="1">
    <location>
        <begin position="33"/>
        <end position="50"/>
    </location>
</feature>
<accession>A0A1R1PQ54</accession>
<feature type="region of interest" description="Disordered" evidence="1">
    <location>
        <begin position="33"/>
        <end position="58"/>
    </location>
</feature>
<feature type="transmembrane region" description="Helical" evidence="2">
    <location>
        <begin position="421"/>
        <end position="448"/>
    </location>
</feature>
<dbReference type="EMBL" id="LSSK01000511">
    <property type="protein sequence ID" value="OMH83115.1"/>
    <property type="molecule type" value="Genomic_DNA"/>
</dbReference>
<evidence type="ECO:0000313" key="3">
    <source>
        <dbReference type="EMBL" id="OMH83115.1"/>
    </source>
</evidence>
<sequence>RPTSRHPPLLLPIPPPAPLPSLCIPLRSTRPYPPLPLPLPPPLPPPPPTTTPNRRTPPSTTENFWCVWYPSRLPPLPLPPGACDCPPVLPHSAARVTRSFFEYGTYGILHTSSSTPSGGPHPLMFSKILGNTNLDNVLPPVSSTKRCNKNGVDSFPLSIPFSSASSIANPTNSSISAPENICSCSGIGTANTIPMLDFNCLRCACIIRAAPPYVSTFQGLAILSVSKCSRVRGMSSIDLAPPQTTLTGVRPSSVRSGLISCVFCTPRCTPPIPPVTNTSIPASFAAIIVPLTVVAPSTGSCCCCLLSNTAKSRVDAFTAFRPVFANRSKSPRESPTHILPSINATVAGTAWFLRITSSTAIAVSKFCGYGIPWLIIVDSSATTGSLFANASFTAGLTLTRLESPLVPTTFFPATIRPIPNALFPIILVSFLFLFLLCYLITFCVFVLIKKSYFISIFN</sequence>